<gene>
    <name evidence="1" type="ORF">AVDCRST_MAG26-4638</name>
</gene>
<dbReference type="Gene3D" id="3.40.50.1820">
    <property type="entry name" value="alpha/beta hydrolase"/>
    <property type="match status" value="1"/>
</dbReference>
<evidence type="ECO:0000313" key="1">
    <source>
        <dbReference type="EMBL" id="CAA9298748.1"/>
    </source>
</evidence>
<protein>
    <submittedName>
        <fullName evidence="1">Uncharacterized protein</fullName>
    </submittedName>
</protein>
<feature type="non-terminal residue" evidence="1">
    <location>
        <position position="56"/>
    </location>
</feature>
<dbReference type="EMBL" id="CADCTK010001111">
    <property type="protein sequence ID" value="CAA9298748.1"/>
    <property type="molecule type" value="Genomic_DNA"/>
</dbReference>
<accession>A0A6J4K9W6</accession>
<reference evidence="1" key="1">
    <citation type="submission" date="2020-02" db="EMBL/GenBank/DDBJ databases">
        <authorList>
            <person name="Meier V. D."/>
        </authorList>
    </citation>
    <scope>NUCLEOTIDE SEQUENCE</scope>
    <source>
        <strain evidence="1">AVDCRST_MAG26</strain>
    </source>
</reference>
<dbReference type="InterPro" id="IPR029058">
    <property type="entry name" value="AB_hydrolase_fold"/>
</dbReference>
<dbReference type="AlphaFoldDB" id="A0A6J4K9W6"/>
<sequence length="56" mass="6354">MLWSYANPSRPDIIRGPERLRNFLGGTPETMAERYRLASPHLHVGLETPPTLIMHG</sequence>
<proteinExistence type="predicted"/>
<name>A0A6J4K9W6_9CHLR</name>
<organism evidence="1">
    <name type="scientific">uncultured Chloroflexia bacterium</name>
    <dbReference type="NCBI Taxonomy" id="1672391"/>
    <lineage>
        <taxon>Bacteria</taxon>
        <taxon>Bacillati</taxon>
        <taxon>Chloroflexota</taxon>
        <taxon>Chloroflexia</taxon>
        <taxon>environmental samples</taxon>
    </lineage>
</organism>